<dbReference type="InterPro" id="IPR002539">
    <property type="entry name" value="MaoC-like_dom"/>
</dbReference>
<dbReference type="OrthoDB" id="9801735at2"/>
<dbReference type="CDD" id="cd03450">
    <property type="entry name" value="NodN"/>
    <property type="match status" value="1"/>
</dbReference>
<accession>A0A059F8G6</accession>
<dbReference type="InterPro" id="IPR029069">
    <property type="entry name" value="HotDog_dom_sf"/>
</dbReference>
<comment type="caution">
    <text evidence="2">The sequence shown here is derived from an EMBL/GenBank/DDBJ whole genome shotgun (WGS) entry which is preliminary data.</text>
</comment>
<dbReference type="eggNOG" id="COG2030">
    <property type="taxonomic scope" value="Bacteria"/>
</dbReference>
<dbReference type="EMBL" id="ARYJ01000011">
    <property type="protein sequence ID" value="KCZ86848.1"/>
    <property type="molecule type" value="Genomic_DNA"/>
</dbReference>
<dbReference type="RefSeq" id="WP_034762806.1">
    <property type="nucleotide sequence ID" value="NZ_ARYJ01000011.1"/>
</dbReference>
<keyword evidence="3" id="KW-1185">Reference proteome</keyword>
<name>A0A059F8G6_9PROT</name>
<dbReference type="Pfam" id="PF01575">
    <property type="entry name" value="MaoC_dehydratas"/>
    <property type="match status" value="1"/>
</dbReference>
<dbReference type="PANTHER" id="PTHR42993">
    <property type="entry name" value="MAOC-LIKE DEHYDRATASE DOMAIN-CONTAINING PROTEIN"/>
    <property type="match status" value="1"/>
</dbReference>
<evidence type="ECO:0000259" key="1">
    <source>
        <dbReference type="Pfam" id="PF01575"/>
    </source>
</evidence>
<dbReference type="InterPro" id="IPR039375">
    <property type="entry name" value="NodN-like"/>
</dbReference>
<sequence>MANPRVVAFDDLESIAGQEVGVSDWHLIDQDRVNLFADATGDHQWIHVDVEKATKAMGGPIAHGFLTLSLLPMLGAEVMRVTGTTRGINYGSDKVRFTNMVPVGSKVRLRQKCLSVEPKAGGKQMKMEATVEIEGQERPALVAESITVLYA</sequence>
<reference evidence="2 3" key="1">
    <citation type="journal article" date="2014" name="Antonie Van Leeuwenhoek">
        <title>Hyphomonas beringensis sp. nov. and Hyphomonas chukchiensis sp. nov., isolated from surface seawater of the Bering Sea and Chukchi Sea.</title>
        <authorList>
            <person name="Li C."/>
            <person name="Lai Q."/>
            <person name="Li G."/>
            <person name="Dong C."/>
            <person name="Wang J."/>
            <person name="Liao Y."/>
            <person name="Shao Z."/>
        </authorList>
    </citation>
    <scope>NUCLEOTIDE SEQUENCE [LARGE SCALE GENOMIC DNA]</scope>
    <source>
        <strain evidence="2 3">VP2</strain>
    </source>
</reference>
<gene>
    <name evidence="2" type="ORF">HJA_14644</name>
</gene>
<evidence type="ECO:0000313" key="3">
    <source>
        <dbReference type="Proteomes" id="UP000024816"/>
    </source>
</evidence>
<dbReference type="SUPFAM" id="SSF54637">
    <property type="entry name" value="Thioesterase/thiol ester dehydrase-isomerase"/>
    <property type="match status" value="1"/>
</dbReference>
<proteinExistence type="predicted"/>
<dbReference type="PATRIC" id="fig|1280952.3.peg.2929"/>
<dbReference type="PANTHER" id="PTHR42993:SF1">
    <property type="entry name" value="MAOC-LIKE DEHYDRATASE DOMAIN-CONTAINING PROTEIN"/>
    <property type="match status" value="1"/>
</dbReference>
<dbReference type="Proteomes" id="UP000024816">
    <property type="component" value="Unassembled WGS sequence"/>
</dbReference>
<dbReference type="STRING" id="1280952.HJA_14644"/>
<dbReference type="AlphaFoldDB" id="A0A059F8G6"/>
<feature type="domain" description="MaoC-like" evidence="1">
    <location>
        <begin position="14"/>
        <end position="132"/>
    </location>
</feature>
<evidence type="ECO:0000313" key="2">
    <source>
        <dbReference type="EMBL" id="KCZ86848.1"/>
    </source>
</evidence>
<protein>
    <submittedName>
        <fullName evidence="2">MaoC family protein</fullName>
    </submittedName>
</protein>
<dbReference type="Gene3D" id="3.10.129.10">
    <property type="entry name" value="Hotdog Thioesterase"/>
    <property type="match status" value="1"/>
</dbReference>
<organism evidence="2 3">
    <name type="scientific">Hyphomonas jannaschiana VP2</name>
    <dbReference type="NCBI Taxonomy" id="1280952"/>
    <lineage>
        <taxon>Bacteria</taxon>
        <taxon>Pseudomonadati</taxon>
        <taxon>Pseudomonadota</taxon>
        <taxon>Alphaproteobacteria</taxon>
        <taxon>Hyphomonadales</taxon>
        <taxon>Hyphomonadaceae</taxon>
        <taxon>Hyphomonas</taxon>
    </lineage>
</organism>